<feature type="transmembrane region" description="Helical" evidence="10">
    <location>
        <begin position="180"/>
        <end position="205"/>
    </location>
</feature>
<protein>
    <recommendedName>
        <fullName evidence="10">Alpha-1,3-glucosyltransferase</fullName>
        <ecNumber evidence="10">2.4.1.-</ecNumber>
    </recommendedName>
</protein>
<evidence type="ECO:0000256" key="5">
    <source>
        <dbReference type="ARBA" id="ARBA00022679"/>
    </source>
</evidence>
<feature type="transmembrane region" description="Helical" evidence="10">
    <location>
        <begin position="155"/>
        <end position="174"/>
    </location>
</feature>
<evidence type="ECO:0000256" key="4">
    <source>
        <dbReference type="ARBA" id="ARBA00022676"/>
    </source>
</evidence>
<keyword evidence="7 10" id="KW-0256">Endoplasmic reticulum</keyword>
<feature type="transmembrane region" description="Helical" evidence="10">
    <location>
        <begin position="107"/>
        <end position="125"/>
    </location>
</feature>
<feature type="transmembrane region" description="Helical" evidence="10">
    <location>
        <begin position="131"/>
        <end position="148"/>
    </location>
</feature>
<keyword evidence="9 10" id="KW-0472">Membrane</keyword>
<keyword evidence="5 10" id="KW-0808">Transferase</keyword>
<comment type="similarity">
    <text evidence="3 10">Belongs to the ALG6/ALG8 glucosyltransferase family.</text>
</comment>
<feature type="transmembrane region" description="Helical" evidence="10">
    <location>
        <begin position="326"/>
        <end position="346"/>
    </location>
</feature>
<name>A0A0R3ST64_HYMDI</name>
<dbReference type="WBParaSite" id="HDID_0000855901-mRNA-1">
    <property type="protein sequence ID" value="HDID_0000855901-mRNA-1"/>
    <property type="gene ID" value="HDID_0000855901"/>
</dbReference>
<feature type="transmembrane region" description="Helical" evidence="10">
    <location>
        <begin position="423"/>
        <end position="440"/>
    </location>
</feature>
<comment type="pathway">
    <text evidence="2 10">Protein modification; protein glycosylation.</text>
</comment>
<evidence type="ECO:0000313" key="13">
    <source>
        <dbReference type="WBParaSite" id="HDID_0000855901-mRNA-1"/>
    </source>
</evidence>
<dbReference type="GO" id="GO:0042283">
    <property type="term" value="F:dolichyl pyrophosphate Glc1Man9GlcNAc2 alpha-1,3-glucosyltransferase activity"/>
    <property type="evidence" value="ECO:0007669"/>
    <property type="project" value="TreeGrafter"/>
</dbReference>
<evidence type="ECO:0000256" key="2">
    <source>
        <dbReference type="ARBA" id="ARBA00004922"/>
    </source>
</evidence>
<keyword evidence="8 10" id="KW-1133">Transmembrane helix</keyword>
<dbReference type="EMBL" id="UYSG01011098">
    <property type="protein sequence ID" value="VDL60875.1"/>
    <property type="molecule type" value="Genomic_DNA"/>
</dbReference>
<feature type="transmembrane region" description="Helical" evidence="10">
    <location>
        <begin position="225"/>
        <end position="246"/>
    </location>
</feature>
<reference evidence="13" key="1">
    <citation type="submission" date="2017-02" db="UniProtKB">
        <authorList>
            <consortium name="WormBaseParasite"/>
        </authorList>
    </citation>
    <scope>IDENTIFICATION</scope>
</reference>
<dbReference type="PANTHER" id="PTHR12413:SF2">
    <property type="entry name" value="DOLICHYL PYROPHOSPHATE GLC1MAN9GLCNAC2 ALPHA-1,3-GLUCOSYLTRANSFERASE-RELATED"/>
    <property type="match status" value="1"/>
</dbReference>
<dbReference type="AlphaFoldDB" id="A0A0R3ST64"/>
<dbReference type="OrthoDB" id="1689333at2759"/>
<comment type="subcellular location">
    <subcellularLocation>
        <location evidence="1 10">Endoplasmic reticulum membrane</location>
        <topology evidence="1 10">Multi-pass membrane protein</topology>
    </subcellularLocation>
</comment>
<feature type="transmembrane region" description="Helical" evidence="10">
    <location>
        <begin position="6"/>
        <end position="24"/>
    </location>
</feature>
<evidence type="ECO:0000256" key="9">
    <source>
        <dbReference type="ARBA" id="ARBA00023136"/>
    </source>
</evidence>
<evidence type="ECO:0000256" key="8">
    <source>
        <dbReference type="ARBA" id="ARBA00022989"/>
    </source>
</evidence>
<evidence type="ECO:0000256" key="6">
    <source>
        <dbReference type="ARBA" id="ARBA00022692"/>
    </source>
</evidence>
<dbReference type="PANTHER" id="PTHR12413">
    <property type="entry name" value="DOLICHYL GLYCOSYLTRANSFERASE"/>
    <property type="match status" value="1"/>
</dbReference>
<evidence type="ECO:0000256" key="7">
    <source>
        <dbReference type="ARBA" id="ARBA00022824"/>
    </source>
</evidence>
<accession>A0A0R3ST64</accession>
<keyword evidence="6 10" id="KW-0812">Transmembrane</keyword>
<feature type="transmembrane region" description="Helical" evidence="10">
    <location>
        <begin position="400"/>
        <end position="417"/>
    </location>
</feature>
<organism evidence="13">
    <name type="scientific">Hymenolepis diminuta</name>
    <name type="common">Rat tapeworm</name>
    <dbReference type="NCBI Taxonomy" id="6216"/>
    <lineage>
        <taxon>Eukaryota</taxon>
        <taxon>Metazoa</taxon>
        <taxon>Spiralia</taxon>
        <taxon>Lophotrochozoa</taxon>
        <taxon>Platyhelminthes</taxon>
        <taxon>Cestoda</taxon>
        <taxon>Eucestoda</taxon>
        <taxon>Cyclophyllidea</taxon>
        <taxon>Hymenolepididae</taxon>
        <taxon>Hymenolepis</taxon>
    </lineage>
</organism>
<feature type="transmembrane region" description="Helical" evidence="10">
    <location>
        <begin position="493"/>
        <end position="514"/>
    </location>
</feature>
<feature type="transmembrane region" description="Helical" evidence="10">
    <location>
        <begin position="461"/>
        <end position="481"/>
    </location>
</feature>
<dbReference type="EC" id="2.4.1.-" evidence="10"/>
<dbReference type="Proteomes" id="UP000274504">
    <property type="component" value="Unassembled WGS sequence"/>
</dbReference>
<evidence type="ECO:0000313" key="11">
    <source>
        <dbReference type="EMBL" id="VDL60875.1"/>
    </source>
</evidence>
<dbReference type="UniPathway" id="UPA00378"/>
<keyword evidence="4 10" id="KW-0328">Glycosyltransferase</keyword>
<sequence>MVPHSTLLIVIAAAAFKSLLFTAYNSTDFEVHRNWLAVTYSTEISEWYTVATSKWTLDYPPFFAYFEFLLAQVGNKIDPNMTIVSAEPYASPATVYFQRITVIVSELLLMYSVAKLLTIVFGHSGEEKEPLYLTAITLFAFNFGLFIVDHVHFQYNGFLFGILFISILRTFQGHYLWSGFWFSILLNFKHVFVYLAPVYFVFMLYHYCLDRGNNKLPIKIKWNHLLAMGALICSVFAISIGPFILLGKLPDLLSRLFPFNRGLCHTYWAPNFWALYNIADKALSTSGLFPRFCSKGSQEALDNQVSMTSGLTGNYQHLCLPTIRPIHTAFLTFAHIIPGLVICTGLKTSPMDSGFVLVRSIVSAAWASFLFGWHVHEKAVLVITLPLLILAVVSRRLRGLCFYVSTIAHFSLLPLIFTPNEQPVMLSFYLLYTLVQYVLLGRSSIPVKDGLLVKYWRHLTILGRIHLFGLIPLLFVTRIALPLLYPRFEFLPLMMTSIYCAVGLLVSFFIYTWINFSWMWNEKLVKEEEEMEDAYYETKASFFKKNN</sequence>
<feature type="transmembrane region" description="Helical" evidence="10">
    <location>
        <begin position="378"/>
        <end position="393"/>
    </location>
</feature>
<dbReference type="GO" id="GO:0005789">
    <property type="term" value="C:endoplasmic reticulum membrane"/>
    <property type="evidence" value="ECO:0007669"/>
    <property type="project" value="UniProtKB-SubCell"/>
</dbReference>
<evidence type="ECO:0000256" key="3">
    <source>
        <dbReference type="ARBA" id="ARBA00008715"/>
    </source>
</evidence>
<dbReference type="STRING" id="6216.A0A0R3ST64"/>
<evidence type="ECO:0000256" key="10">
    <source>
        <dbReference type="RuleBase" id="RU363110"/>
    </source>
</evidence>
<reference evidence="11 12" key="2">
    <citation type="submission" date="2018-11" db="EMBL/GenBank/DDBJ databases">
        <authorList>
            <consortium name="Pathogen Informatics"/>
        </authorList>
    </citation>
    <scope>NUCLEOTIDE SEQUENCE [LARGE SCALE GENOMIC DNA]</scope>
</reference>
<feature type="transmembrane region" description="Helical" evidence="10">
    <location>
        <begin position="353"/>
        <end position="372"/>
    </location>
</feature>
<proteinExistence type="inferred from homology"/>
<dbReference type="Pfam" id="PF03155">
    <property type="entry name" value="Alg6_Alg8"/>
    <property type="match status" value="1"/>
</dbReference>
<dbReference type="InterPro" id="IPR004856">
    <property type="entry name" value="Glyco_trans_ALG6/ALG8"/>
</dbReference>
<dbReference type="GO" id="GO:0006487">
    <property type="term" value="P:protein N-linked glycosylation"/>
    <property type="evidence" value="ECO:0007669"/>
    <property type="project" value="TreeGrafter"/>
</dbReference>
<evidence type="ECO:0000256" key="1">
    <source>
        <dbReference type="ARBA" id="ARBA00004477"/>
    </source>
</evidence>
<gene>
    <name evidence="11" type="ORF">HDID_LOCUS8557</name>
</gene>
<evidence type="ECO:0000313" key="12">
    <source>
        <dbReference type="Proteomes" id="UP000274504"/>
    </source>
</evidence>